<reference evidence="5" key="1">
    <citation type="journal article" date="2011" name="PLoS Biol.">
        <title>Gene gain and loss during evolution of obligate parasitism in the white rust pathogen of Arabidopsis thaliana.</title>
        <authorList>
            <person name="Kemen E."/>
            <person name="Gardiner A."/>
            <person name="Schultz-Larsen T."/>
            <person name="Kemen A.C."/>
            <person name="Balmuth A.L."/>
            <person name="Robert-Seilaniantz A."/>
            <person name="Bailey K."/>
            <person name="Holub E."/>
            <person name="Studholme D.J."/>
            <person name="Maclean D."/>
            <person name="Jones J.D."/>
        </authorList>
    </citation>
    <scope>NUCLEOTIDE SEQUENCE</scope>
</reference>
<dbReference type="SUPFAM" id="SSF51905">
    <property type="entry name" value="FAD/NAD(P)-binding domain"/>
    <property type="match status" value="1"/>
</dbReference>
<dbReference type="GO" id="GO:0005739">
    <property type="term" value="C:mitochondrion"/>
    <property type="evidence" value="ECO:0007669"/>
    <property type="project" value="GOC"/>
</dbReference>
<proteinExistence type="predicted"/>
<dbReference type="Gene3D" id="3.50.50.60">
    <property type="entry name" value="FAD/NAD(P)-binding domain"/>
    <property type="match status" value="1"/>
</dbReference>
<protein>
    <recommendedName>
        <fullName evidence="2">FAD-dependent oxidoreductase domain-containing protein 1</fullName>
    </recommendedName>
</protein>
<dbReference type="GO" id="GO:0016491">
    <property type="term" value="F:oxidoreductase activity"/>
    <property type="evidence" value="ECO:0007669"/>
    <property type="project" value="UniProtKB-KW"/>
</dbReference>
<dbReference type="GO" id="GO:0032981">
    <property type="term" value="P:mitochondrial respiratory chain complex I assembly"/>
    <property type="evidence" value="ECO:0007669"/>
    <property type="project" value="TreeGrafter"/>
</dbReference>
<sequence>MQRIRNCAPSLGCKLKSYAFFTRSFASQSKKAYDVAVLGAGAMGCSVAYHLAMMAPEMSIALIERDPSYKHASAILSAGGIRHQFSGKENILLSQYGTKFLRNIPSVMRVNGEDAPDVQFTESGYLFLASKQGSPILRKNYQTQRSVGADVDWMTPENVKNRFPWMSLDGIDAATLGLSNEGWFDPWSFLVSMKKKCVSLGVDFIQGDVDDLTVRGGERVCEAHVTHTDMNGKRIDQGSTVVAKDFVNAAGAWAARIMEACGDHEYPVKPRKRSVFVFHSPAQELWKGPTASPMVIDPSGVYFRREGSGGHFITGVSPDETMDYDGEFNEELQTADDDLFMEIVWPTIANRVPQFESIKRVNAWAGWYEYNTFDQNAIIGKHPDFENLYLINGFSGHGLQQSPGAGRAVAELLCFGEYKSIDASCFDFDRIRSNEPYYELNVV</sequence>
<evidence type="ECO:0000259" key="4">
    <source>
        <dbReference type="Pfam" id="PF01266"/>
    </source>
</evidence>
<dbReference type="PANTHER" id="PTHR13847:SF287">
    <property type="entry name" value="FAD-DEPENDENT OXIDOREDUCTASE DOMAIN-CONTAINING PROTEIN 1"/>
    <property type="match status" value="1"/>
</dbReference>
<evidence type="ECO:0000313" key="5">
    <source>
        <dbReference type="EMBL" id="CCA14624.1"/>
    </source>
</evidence>
<organism evidence="5">
    <name type="scientific">Albugo laibachii Nc14</name>
    <dbReference type="NCBI Taxonomy" id="890382"/>
    <lineage>
        <taxon>Eukaryota</taxon>
        <taxon>Sar</taxon>
        <taxon>Stramenopiles</taxon>
        <taxon>Oomycota</taxon>
        <taxon>Peronosporomycetes</taxon>
        <taxon>Albuginales</taxon>
        <taxon>Albuginaceae</taxon>
        <taxon>Albugo</taxon>
    </lineage>
</organism>
<evidence type="ECO:0000256" key="2">
    <source>
        <dbReference type="ARBA" id="ARBA00039785"/>
    </source>
</evidence>
<dbReference type="HOGENOM" id="CLU_007884_4_4_1"/>
<dbReference type="PANTHER" id="PTHR13847">
    <property type="entry name" value="SARCOSINE DEHYDROGENASE-RELATED"/>
    <property type="match status" value="1"/>
</dbReference>
<reference evidence="5" key="2">
    <citation type="submission" date="2011-02" db="EMBL/GenBank/DDBJ databases">
        <authorList>
            <person name="MacLean D."/>
        </authorList>
    </citation>
    <scope>NUCLEOTIDE SEQUENCE</scope>
</reference>
<dbReference type="InterPro" id="IPR006076">
    <property type="entry name" value="FAD-dep_OxRdtase"/>
</dbReference>
<dbReference type="AlphaFoldDB" id="F0W0Q0"/>
<dbReference type="Gene3D" id="3.30.9.10">
    <property type="entry name" value="D-Amino Acid Oxidase, subunit A, domain 2"/>
    <property type="match status" value="1"/>
</dbReference>
<accession>F0W0Q0</accession>
<keyword evidence="1" id="KW-0560">Oxidoreductase</keyword>
<evidence type="ECO:0000256" key="1">
    <source>
        <dbReference type="ARBA" id="ARBA00023002"/>
    </source>
</evidence>
<dbReference type="EMBL" id="FR824050">
    <property type="protein sequence ID" value="CCA14624.1"/>
    <property type="molecule type" value="Genomic_DNA"/>
</dbReference>
<comment type="function">
    <text evidence="3">Required for the assembly of the mitochondrial membrane respiratory chain NADH dehydrogenase (Complex I). Involved in mid-late stages of complex I assembly.</text>
</comment>
<gene>
    <name evidence="5" type="primary">AlNc14C5G685</name>
    <name evidence="5" type="ORF">ALNC14_007670</name>
</gene>
<name>F0W0Q0_9STRA</name>
<evidence type="ECO:0000256" key="3">
    <source>
        <dbReference type="ARBA" id="ARBA00046185"/>
    </source>
</evidence>
<dbReference type="InterPro" id="IPR036188">
    <property type="entry name" value="FAD/NAD-bd_sf"/>
</dbReference>
<feature type="domain" description="FAD dependent oxidoreductase" evidence="4">
    <location>
        <begin position="34"/>
        <end position="412"/>
    </location>
</feature>
<dbReference type="Pfam" id="PF01266">
    <property type="entry name" value="DAO"/>
    <property type="match status" value="1"/>
</dbReference>